<gene>
    <name evidence="9" type="ORF">C7449_107137</name>
</gene>
<dbReference type="RefSeq" id="WP_108004093.1">
    <property type="nucleotide sequence ID" value="NZ_JBHEEX010000010.1"/>
</dbReference>
<evidence type="ECO:0000256" key="7">
    <source>
        <dbReference type="ARBA" id="ARBA00038093"/>
    </source>
</evidence>
<dbReference type="AlphaFoldDB" id="A0A2T5B1A1"/>
<dbReference type="OrthoDB" id="7188375at2"/>
<dbReference type="InterPro" id="IPR050556">
    <property type="entry name" value="Type_II_TA_system_RNase"/>
</dbReference>
<dbReference type="GO" id="GO:0016787">
    <property type="term" value="F:hydrolase activity"/>
    <property type="evidence" value="ECO:0007669"/>
    <property type="project" value="UniProtKB-KW"/>
</dbReference>
<dbReference type="EMBL" id="PZZZ01000007">
    <property type="protein sequence ID" value="PTM92724.1"/>
    <property type="molecule type" value="Genomic_DNA"/>
</dbReference>
<dbReference type="PANTHER" id="PTHR33653">
    <property type="entry name" value="RIBONUCLEASE VAPC2"/>
    <property type="match status" value="1"/>
</dbReference>
<keyword evidence="5" id="KW-0378">Hydrolase</keyword>
<organism evidence="9 10">
    <name type="scientific">Mycoplana dimorpha</name>
    <dbReference type="NCBI Taxonomy" id="28320"/>
    <lineage>
        <taxon>Bacteria</taxon>
        <taxon>Pseudomonadati</taxon>
        <taxon>Pseudomonadota</taxon>
        <taxon>Alphaproteobacteria</taxon>
        <taxon>Hyphomicrobiales</taxon>
        <taxon>Rhizobiaceae</taxon>
        <taxon>Mycoplana</taxon>
    </lineage>
</organism>
<dbReference type="Proteomes" id="UP000241247">
    <property type="component" value="Unassembled WGS sequence"/>
</dbReference>
<evidence type="ECO:0000259" key="8">
    <source>
        <dbReference type="Pfam" id="PF01850"/>
    </source>
</evidence>
<feature type="domain" description="PIN" evidence="8">
    <location>
        <begin position="2"/>
        <end position="130"/>
    </location>
</feature>
<keyword evidence="6" id="KW-0460">Magnesium</keyword>
<dbReference type="Pfam" id="PF01850">
    <property type="entry name" value="PIN"/>
    <property type="match status" value="1"/>
</dbReference>
<evidence type="ECO:0000256" key="6">
    <source>
        <dbReference type="ARBA" id="ARBA00022842"/>
    </source>
</evidence>
<protein>
    <recommendedName>
        <fullName evidence="8">PIN domain-containing protein</fullName>
    </recommendedName>
</protein>
<evidence type="ECO:0000256" key="1">
    <source>
        <dbReference type="ARBA" id="ARBA00001946"/>
    </source>
</evidence>
<evidence type="ECO:0000256" key="2">
    <source>
        <dbReference type="ARBA" id="ARBA00022649"/>
    </source>
</evidence>
<dbReference type="CDD" id="cd18746">
    <property type="entry name" value="PIN_VapC4-5_FitB-like"/>
    <property type="match status" value="1"/>
</dbReference>
<dbReference type="InterPro" id="IPR029060">
    <property type="entry name" value="PIN-like_dom_sf"/>
</dbReference>
<dbReference type="GO" id="GO:0004518">
    <property type="term" value="F:nuclease activity"/>
    <property type="evidence" value="ECO:0007669"/>
    <property type="project" value="UniProtKB-KW"/>
</dbReference>
<keyword evidence="10" id="KW-1185">Reference proteome</keyword>
<evidence type="ECO:0000256" key="5">
    <source>
        <dbReference type="ARBA" id="ARBA00022801"/>
    </source>
</evidence>
<accession>A0A2T5B1A1</accession>
<comment type="caution">
    <text evidence="9">The sequence shown here is derived from an EMBL/GenBank/DDBJ whole genome shotgun (WGS) entry which is preliminary data.</text>
</comment>
<evidence type="ECO:0000313" key="9">
    <source>
        <dbReference type="EMBL" id="PTM92724.1"/>
    </source>
</evidence>
<sequence length="139" mass="16011">MYLLDTNVVSELRKRASGRANAGVLRWAESVIPELLYLTVVSTLELEMGMLQMERRDQRQGEALRNWYRTAVLPAFDGRIMPVDSQVASECARFQVPDPRPFRDSLIAATASVHQFVLVTRNLRDFREMDIELLDPWTD</sequence>
<evidence type="ECO:0000313" key="10">
    <source>
        <dbReference type="Proteomes" id="UP000241247"/>
    </source>
</evidence>
<dbReference type="Gene3D" id="3.40.50.1010">
    <property type="entry name" value="5'-nuclease"/>
    <property type="match status" value="1"/>
</dbReference>
<name>A0A2T5B1A1_MYCDI</name>
<keyword evidence="4" id="KW-0479">Metal-binding</keyword>
<dbReference type="PANTHER" id="PTHR33653:SF1">
    <property type="entry name" value="RIBONUCLEASE VAPC2"/>
    <property type="match status" value="1"/>
</dbReference>
<comment type="cofactor">
    <cofactor evidence="1">
        <name>Mg(2+)</name>
        <dbReference type="ChEBI" id="CHEBI:18420"/>
    </cofactor>
</comment>
<dbReference type="GO" id="GO:0046872">
    <property type="term" value="F:metal ion binding"/>
    <property type="evidence" value="ECO:0007669"/>
    <property type="project" value="UniProtKB-KW"/>
</dbReference>
<reference evidence="9 10" key="1">
    <citation type="submission" date="2018-04" db="EMBL/GenBank/DDBJ databases">
        <title>Genomic Encyclopedia of Type Strains, Phase IV (KMG-IV): sequencing the most valuable type-strain genomes for metagenomic binning, comparative biology and taxonomic classification.</title>
        <authorList>
            <person name="Goeker M."/>
        </authorList>
    </citation>
    <scope>NUCLEOTIDE SEQUENCE [LARGE SCALE GENOMIC DNA]</scope>
    <source>
        <strain evidence="9 10">DSM 7138</strain>
    </source>
</reference>
<comment type="similarity">
    <text evidence="7">Belongs to the PINc/VapC protein family.</text>
</comment>
<dbReference type="SUPFAM" id="SSF88723">
    <property type="entry name" value="PIN domain-like"/>
    <property type="match status" value="1"/>
</dbReference>
<keyword evidence="2" id="KW-1277">Toxin-antitoxin system</keyword>
<proteinExistence type="inferred from homology"/>
<evidence type="ECO:0000256" key="3">
    <source>
        <dbReference type="ARBA" id="ARBA00022722"/>
    </source>
</evidence>
<keyword evidence="3" id="KW-0540">Nuclease</keyword>
<evidence type="ECO:0000256" key="4">
    <source>
        <dbReference type="ARBA" id="ARBA00022723"/>
    </source>
</evidence>
<dbReference type="InterPro" id="IPR002716">
    <property type="entry name" value="PIN_dom"/>
</dbReference>